<sequence length="50" mass="5689">SVDKVLRTRLNVFSAGTFLSPNFVENDNKVKNNLITRITQITLITLITLR</sequence>
<proteinExistence type="predicted"/>
<comment type="caution">
    <text evidence="1">The sequence shown here is derived from an EMBL/GenBank/DDBJ whole genome shotgun (WGS) entry which is preliminary data.</text>
</comment>
<evidence type="ECO:0000313" key="1">
    <source>
        <dbReference type="EMBL" id="GAH30539.1"/>
    </source>
</evidence>
<name>X1FMF4_9ZZZZ</name>
<organism evidence="1">
    <name type="scientific">marine sediment metagenome</name>
    <dbReference type="NCBI Taxonomy" id="412755"/>
    <lineage>
        <taxon>unclassified sequences</taxon>
        <taxon>metagenomes</taxon>
        <taxon>ecological metagenomes</taxon>
    </lineage>
</organism>
<feature type="non-terminal residue" evidence="1">
    <location>
        <position position="1"/>
    </location>
</feature>
<dbReference type="EMBL" id="BART01040678">
    <property type="protein sequence ID" value="GAH30539.1"/>
    <property type="molecule type" value="Genomic_DNA"/>
</dbReference>
<protein>
    <submittedName>
        <fullName evidence="1">Uncharacterized protein</fullName>
    </submittedName>
</protein>
<reference evidence="1" key="1">
    <citation type="journal article" date="2014" name="Front. Microbiol.">
        <title>High frequency of phylogenetically diverse reductive dehalogenase-homologous genes in deep subseafloor sedimentary metagenomes.</title>
        <authorList>
            <person name="Kawai M."/>
            <person name="Futagami T."/>
            <person name="Toyoda A."/>
            <person name="Takaki Y."/>
            <person name="Nishi S."/>
            <person name="Hori S."/>
            <person name="Arai W."/>
            <person name="Tsubouchi T."/>
            <person name="Morono Y."/>
            <person name="Uchiyama I."/>
            <person name="Ito T."/>
            <person name="Fujiyama A."/>
            <person name="Inagaki F."/>
            <person name="Takami H."/>
        </authorList>
    </citation>
    <scope>NUCLEOTIDE SEQUENCE</scope>
    <source>
        <strain evidence="1">Expedition CK06-06</strain>
    </source>
</reference>
<accession>X1FMF4</accession>
<gene>
    <name evidence="1" type="ORF">S01H4_66037</name>
</gene>
<dbReference type="AlphaFoldDB" id="X1FMF4"/>